<feature type="compositionally biased region" description="Basic and acidic residues" evidence="1">
    <location>
        <begin position="13"/>
        <end position="30"/>
    </location>
</feature>
<feature type="region of interest" description="Disordered" evidence="1">
    <location>
        <begin position="1"/>
        <end position="30"/>
    </location>
</feature>
<organism evidence="2 3">
    <name type="scientific">Latilactobacillus graminis DSM 20719</name>
    <dbReference type="NCBI Taxonomy" id="1423752"/>
    <lineage>
        <taxon>Bacteria</taxon>
        <taxon>Bacillati</taxon>
        <taxon>Bacillota</taxon>
        <taxon>Bacilli</taxon>
        <taxon>Lactobacillales</taxon>
        <taxon>Lactobacillaceae</taxon>
        <taxon>Latilactobacillus</taxon>
    </lineage>
</organism>
<dbReference type="Gene3D" id="3.40.50.1820">
    <property type="entry name" value="alpha/beta hydrolase"/>
    <property type="match status" value="1"/>
</dbReference>
<dbReference type="InterPro" id="IPR029058">
    <property type="entry name" value="AB_hydrolase_fold"/>
</dbReference>
<proteinExistence type="predicted"/>
<evidence type="ECO:0000313" key="2">
    <source>
        <dbReference type="EMBL" id="KRM23639.1"/>
    </source>
</evidence>
<dbReference type="PANTHER" id="PTHR47751">
    <property type="entry name" value="SUPERFAMILY HYDROLASE, PUTATIVE (AFU_ORTHOLOGUE AFUA_2G16580)-RELATED"/>
    <property type="match status" value="1"/>
</dbReference>
<dbReference type="AlphaFoldDB" id="A0AA89I2L0"/>
<dbReference type="RefSeq" id="WP_057908006.1">
    <property type="nucleotide sequence ID" value="NZ_AYZB01000009.1"/>
</dbReference>
<dbReference type="InterPro" id="IPR051411">
    <property type="entry name" value="Polyketide_trans_af380"/>
</dbReference>
<evidence type="ECO:0000256" key="1">
    <source>
        <dbReference type="SAM" id="MobiDB-lite"/>
    </source>
</evidence>
<evidence type="ECO:0000313" key="3">
    <source>
        <dbReference type="Proteomes" id="UP000050823"/>
    </source>
</evidence>
<dbReference type="EMBL" id="AYZB01000009">
    <property type="protein sequence ID" value="KRM23639.1"/>
    <property type="molecule type" value="Genomic_DNA"/>
</dbReference>
<gene>
    <name evidence="2" type="ORF">FC90_GL000103</name>
</gene>
<reference evidence="2 3" key="1">
    <citation type="journal article" date="2015" name="Genome Announc.">
        <title>Expanding the biotechnology potential of lactobacilli through comparative genomics of 213 strains and associated genera.</title>
        <authorList>
            <person name="Sun Z."/>
            <person name="Harris H.M."/>
            <person name="McCann A."/>
            <person name="Guo C."/>
            <person name="Argimon S."/>
            <person name="Zhang W."/>
            <person name="Yang X."/>
            <person name="Jeffery I.B."/>
            <person name="Cooney J.C."/>
            <person name="Kagawa T.F."/>
            <person name="Liu W."/>
            <person name="Song Y."/>
            <person name="Salvetti E."/>
            <person name="Wrobel A."/>
            <person name="Rasinkangas P."/>
            <person name="Parkhill J."/>
            <person name="Rea M.C."/>
            <person name="O'Sullivan O."/>
            <person name="Ritari J."/>
            <person name="Douillard F.P."/>
            <person name="Paul Ross R."/>
            <person name="Yang R."/>
            <person name="Briner A.E."/>
            <person name="Felis G.E."/>
            <person name="de Vos W.M."/>
            <person name="Barrangou R."/>
            <person name="Klaenhammer T.R."/>
            <person name="Caufield P.W."/>
            <person name="Cui Y."/>
            <person name="Zhang H."/>
            <person name="O'Toole P.W."/>
        </authorList>
    </citation>
    <scope>NUCLEOTIDE SEQUENCE [LARGE SCALE GENOMIC DNA]</scope>
    <source>
        <strain evidence="2 3">DSM 20719</strain>
    </source>
</reference>
<comment type="caution">
    <text evidence="2">The sequence shown here is derived from an EMBL/GenBank/DDBJ whole genome shotgun (WGS) entry which is preliminary data.</text>
</comment>
<name>A0AA89I2L0_9LACO</name>
<dbReference type="SUPFAM" id="SSF53474">
    <property type="entry name" value="alpha/beta-Hydrolases"/>
    <property type="match status" value="1"/>
</dbReference>
<accession>A0AA89I2L0</accession>
<dbReference type="PANTHER" id="PTHR47751:SF1">
    <property type="entry name" value="SUPERFAMILY HYDROLASE, PUTATIVE (AFU_ORTHOLOGUE AFUA_2G16580)-RELATED"/>
    <property type="match status" value="1"/>
</dbReference>
<sequence length="334" mass="36840">MQDKRPLYSAGKINERRRNPELAHGDSRHGADNWFRSSATKQYTVTFKNIFEMQLAANVFVPQEPAEQALPALIIGAPIGAVKEQAANLYAIKMAEYGFVTLTFDQSAWGNSNGALRNAIAPTLYAENFSAAVDYLTTLDLVDNRRIGVLAISSAGGFALNALKLEVRIKALATINLIDLGAIARQKRTELGGNVMLNETAQLRTLEIAGQSTSYTQGVPEAIDSNATTIDREFYDFYRTQRGAANTTTHPTRTTFTKLLNFYPLRDLDTITERALLFVTGAQAWSRHFSETAFASVTTSKQLLTVPAAGHVDLYDRTTLIPFETLNQFFTANL</sequence>
<dbReference type="Gene3D" id="1.10.10.800">
    <property type="match status" value="1"/>
</dbReference>
<protein>
    <recommendedName>
        <fullName evidence="4">Alpha/beta hydrolase</fullName>
    </recommendedName>
</protein>
<dbReference type="Proteomes" id="UP000050823">
    <property type="component" value="Unassembled WGS sequence"/>
</dbReference>
<evidence type="ECO:0008006" key="4">
    <source>
        <dbReference type="Google" id="ProtNLM"/>
    </source>
</evidence>